<dbReference type="InterPro" id="IPR048846">
    <property type="entry name" value="PaaX-like_central"/>
</dbReference>
<name>A0A0G0D697_9BACT</name>
<dbReference type="HAMAP" id="MF_01471">
    <property type="entry name" value="Cas2"/>
    <property type="match status" value="1"/>
</dbReference>
<evidence type="ECO:0000313" key="9">
    <source>
        <dbReference type="EMBL" id="KKP88793.1"/>
    </source>
</evidence>
<dbReference type="InterPro" id="IPR021127">
    <property type="entry name" value="CRISPR_associated_Cas2"/>
</dbReference>
<keyword evidence="6 7" id="KW-0051">Antiviral defense</keyword>
<dbReference type="GO" id="GO:0051607">
    <property type="term" value="P:defense response to virus"/>
    <property type="evidence" value="ECO:0007669"/>
    <property type="project" value="UniProtKB-UniRule"/>
</dbReference>
<dbReference type="Gene3D" id="3.30.70.2650">
    <property type="match status" value="1"/>
</dbReference>
<evidence type="ECO:0000256" key="6">
    <source>
        <dbReference type="ARBA" id="ARBA00023118"/>
    </source>
</evidence>
<organism evidence="9 10">
    <name type="scientific">Berkelbacteria bacterium GW2011_GWA2_35_9</name>
    <dbReference type="NCBI Taxonomy" id="1618333"/>
    <lineage>
        <taxon>Bacteria</taxon>
        <taxon>Candidatus Berkelbacteria</taxon>
    </lineage>
</organism>
<feature type="domain" description="Transcriptional repressor PaaX-like central Cas2-like" evidence="8">
    <location>
        <begin position="101"/>
        <end position="173"/>
    </location>
</feature>
<evidence type="ECO:0000256" key="1">
    <source>
        <dbReference type="ARBA" id="ARBA00022722"/>
    </source>
</evidence>
<dbReference type="AlphaFoldDB" id="A0A0G0D697"/>
<dbReference type="Proteomes" id="UP000034316">
    <property type="component" value="Unassembled WGS sequence"/>
</dbReference>
<comment type="caution">
    <text evidence="9">The sequence shown here is derived from an EMBL/GenBank/DDBJ whole genome shotgun (WGS) entry which is preliminary data.</text>
</comment>
<dbReference type="GO" id="GO:0016787">
    <property type="term" value="F:hydrolase activity"/>
    <property type="evidence" value="ECO:0007669"/>
    <property type="project" value="UniProtKB-KW"/>
</dbReference>
<reference evidence="9 10" key="1">
    <citation type="journal article" date="2015" name="Nature">
        <title>rRNA introns, odd ribosomes, and small enigmatic genomes across a large radiation of phyla.</title>
        <authorList>
            <person name="Brown C.T."/>
            <person name="Hug L.A."/>
            <person name="Thomas B.C."/>
            <person name="Sharon I."/>
            <person name="Castelle C.J."/>
            <person name="Singh A."/>
            <person name="Wilkins M.J."/>
            <person name="Williams K.H."/>
            <person name="Banfield J.F."/>
        </authorList>
    </citation>
    <scope>NUCLEOTIDE SEQUENCE [LARGE SCALE GENOMIC DNA]</scope>
</reference>
<dbReference type="GO" id="GO:0004521">
    <property type="term" value="F:RNA endonuclease activity"/>
    <property type="evidence" value="ECO:0007669"/>
    <property type="project" value="InterPro"/>
</dbReference>
<dbReference type="EMBL" id="LBRB01000008">
    <property type="protein sequence ID" value="KKP88793.1"/>
    <property type="molecule type" value="Genomic_DNA"/>
</dbReference>
<comment type="similarity">
    <text evidence="7">Belongs to the CRISPR-associated endoribonuclease Cas2 protein family.</text>
</comment>
<evidence type="ECO:0000256" key="7">
    <source>
        <dbReference type="HAMAP-Rule" id="MF_01471"/>
    </source>
</evidence>
<keyword evidence="2 7" id="KW-0479">Metal-binding</keyword>
<keyword evidence="4 7" id="KW-0378">Hydrolase</keyword>
<comment type="cofactor">
    <cofactor evidence="7">
        <name>Mg(2+)</name>
        <dbReference type="ChEBI" id="CHEBI:18420"/>
    </cofactor>
</comment>
<evidence type="ECO:0000256" key="2">
    <source>
        <dbReference type="ARBA" id="ARBA00022723"/>
    </source>
</evidence>
<dbReference type="STRING" id="1618333.UR93_C0008G0022"/>
<sequence>MKKTHRKIIWLGTKEVLLTMFDLSLPFFYAEKSYRRRVLNYQRWRESDKIKTKRSIKYLIQKGYIDSFVENKQVYIELTPKGVMYLSNQSLKDLTIAKQSLWDGKWRLVVFDIPEKLRFERNVLRRKLYDFGFYKIQKSVYVFPYNCTKEIKYICERLNIHEYVLVAISELIQNEEGIIAHFIENKIIPISGLKK</sequence>
<evidence type="ECO:0000313" key="10">
    <source>
        <dbReference type="Proteomes" id="UP000034316"/>
    </source>
</evidence>
<accession>A0A0G0D697</accession>
<keyword evidence="1 7" id="KW-0540">Nuclease</keyword>
<dbReference type="SUPFAM" id="SSF143430">
    <property type="entry name" value="TTP0101/SSO1404-like"/>
    <property type="match status" value="1"/>
</dbReference>
<evidence type="ECO:0000256" key="4">
    <source>
        <dbReference type="ARBA" id="ARBA00022801"/>
    </source>
</evidence>
<evidence type="ECO:0000256" key="5">
    <source>
        <dbReference type="ARBA" id="ARBA00022842"/>
    </source>
</evidence>
<gene>
    <name evidence="7" type="primary">cas2</name>
    <name evidence="9" type="ORF">UR93_C0008G0022</name>
</gene>
<evidence type="ECO:0000259" key="8">
    <source>
        <dbReference type="Pfam" id="PF20803"/>
    </source>
</evidence>
<proteinExistence type="inferred from homology"/>
<comment type="function">
    <text evidence="7">CRISPR (clustered regularly interspaced short palindromic repeat), is an adaptive immune system that provides protection against mobile genetic elements (viruses, transposable elements and conjugative plasmids). CRISPR clusters contain sequences complementary to antecedent mobile elements and target invading nucleic acids. CRISPR clusters are transcribed and processed into CRISPR RNA (crRNA). Functions as a ssRNA-specific endoribonuclease. Involved in the integration of spacer DNA into the CRISPR cassette.</text>
</comment>
<dbReference type="Pfam" id="PF20803">
    <property type="entry name" value="PaaX_M"/>
    <property type="match status" value="1"/>
</dbReference>
<protein>
    <recommendedName>
        <fullName evidence="7">CRISPR-associated endoribonuclease Cas2</fullName>
        <ecNumber evidence="7">3.1.-.-</ecNumber>
    </recommendedName>
</protein>
<dbReference type="GO" id="GO:0046872">
    <property type="term" value="F:metal ion binding"/>
    <property type="evidence" value="ECO:0007669"/>
    <property type="project" value="UniProtKB-UniRule"/>
</dbReference>
<keyword evidence="3 7" id="KW-0255">Endonuclease</keyword>
<keyword evidence="5 7" id="KW-0460">Magnesium</keyword>
<evidence type="ECO:0000256" key="3">
    <source>
        <dbReference type="ARBA" id="ARBA00022759"/>
    </source>
</evidence>
<dbReference type="NCBIfam" id="TIGR01573">
    <property type="entry name" value="cas2"/>
    <property type="match status" value="1"/>
</dbReference>
<comment type="subunit">
    <text evidence="7">Homodimer, forms a heterotetramer with a Cas1 homodimer.</text>
</comment>
<dbReference type="EC" id="3.1.-.-" evidence="7"/>
<dbReference type="GO" id="GO:0043571">
    <property type="term" value="P:maintenance of CRISPR repeat elements"/>
    <property type="evidence" value="ECO:0007669"/>
    <property type="project" value="UniProtKB-UniRule"/>
</dbReference>
<feature type="binding site" evidence="7">
    <location>
        <position position="112"/>
    </location>
    <ligand>
        <name>Mg(2+)</name>
        <dbReference type="ChEBI" id="CHEBI:18420"/>
        <note>catalytic</note>
    </ligand>
</feature>